<comment type="caution">
    <text evidence="1">The sequence shown here is derived from an EMBL/GenBank/DDBJ whole genome shotgun (WGS) entry which is preliminary data.</text>
</comment>
<gene>
    <name evidence="1" type="ORF">FYJ50_07420</name>
</gene>
<dbReference type="Proteomes" id="UP000470082">
    <property type="component" value="Unassembled WGS sequence"/>
</dbReference>
<organism evidence="1 2">
    <name type="scientific">Floccifex porci</name>
    <dbReference type="NCBI Taxonomy" id="2606629"/>
    <lineage>
        <taxon>Bacteria</taxon>
        <taxon>Bacillati</taxon>
        <taxon>Bacillota</taxon>
        <taxon>Erysipelotrichia</taxon>
        <taxon>Erysipelotrichales</taxon>
        <taxon>Erysipelotrichaceae</taxon>
        <taxon>Floccifex</taxon>
    </lineage>
</organism>
<keyword evidence="2" id="KW-1185">Reference proteome</keyword>
<name>A0A7X2N3U3_9FIRM</name>
<dbReference type="AlphaFoldDB" id="A0A7X2N3U3"/>
<sequence>MINRIKQEGYSILMEPKDVCIGKDYFVRVGFCIGPIGEEIEFFQEK</sequence>
<evidence type="ECO:0000313" key="1">
    <source>
        <dbReference type="EMBL" id="MSS01920.1"/>
    </source>
</evidence>
<protein>
    <submittedName>
        <fullName evidence="1">Uncharacterized protein</fullName>
    </submittedName>
</protein>
<reference evidence="1 2" key="1">
    <citation type="submission" date="2019-08" db="EMBL/GenBank/DDBJ databases">
        <title>In-depth cultivation of the pig gut microbiome towards novel bacterial diversity and tailored functional studies.</title>
        <authorList>
            <person name="Wylensek D."/>
            <person name="Hitch T.C.A."/>
            <person name="Clavel T."/>
        </authorList>
    </citation>
    <scope>NUCLEOTIDE SEQUENCE [LARGE SCALE GENOMIC DNA]</scope>
    <source>
        <strain evidence="1 2">LKV-178-WT-2G</strain>
    </source>
</reference>
<dbReference type="EMBL" id="VUMM01000015">
    <property type="protein sequence ID" value="MSS01920.1"/>
    <property type="molecule type" value="Genomic_DNA"/>
</dbReference>
<proteinExistence type="predicted"/>
<evidence type="ECO:0000313" key="2">
    <source>
        <dbReference type="Proteomes" id="UP000470082"/>
    </source>
</evidence>
<accession>A0A7X2N3U3</accession>